<reference evidence="2 3" key="1">
    <citation type="submission" date="2018-10" db="EMBL/GenBank/DDBJ databases">
        <title>Genome assembly for a Yunnan-Guizhou Plateau 3E fish, Anabarilius grahami (Regan), and its evolutionary and genetic applications.</title>
        <authorList>
            <person name="Jiang W."/>
        </authorList>
    </citation>
    <scope>NUCLEOTIDE SEQUENCE [LARGE SCALE GENOMIC DNA]</scope>
    <source>
        <strain evidence="2">AG-KIZ</strain>
        <tissue evidence="2">Muscle</tissue>
    </source>
</reference>
<dbReference type="Proteomes" id="UP000281406">
    <property type="component" value="Unassembled WGS sequence"/>
</dbReference>
<evidence type="ECO:0000256" key="1">
    <source>
        <dbReference type="SAM" id="MobiDB-lite"/>
    </source>
</evidence>
<protein>
    <submittedName>
        <fullName evidence="2">Uncharacterized protein</fullName>
    </submittedName>
</protein>
<dbReference type="OrthoDB" id="5382468at2759"/>
<evidence type="ECO:0000313" key="3">
    <source>
        <dbReference type="Proteomes" id="UP000281406"/>
    </source>
</evidence>
<gene>
    <name evidence="2" type="ORF">DPX16_9416</name>
</gene>
<comment type="caution">
    <text evidence="2">The sequence shown here is derived from an EMBL/GenBank/DDBJ whole genome shotgun (WGS) entry which is preliminary data.</text>
</comment>
<evidence type="ECO:0000313" key="2">
    <source>
        <dbReference type="EMBL" id="ROL41825.1"/>
    </source>
</evidence>
<feature type="compositionally biased region" description="Low complexity" evidence="1">
    <location>
        <begin position="134"/>
        <end position="143"/>
    </location>
</feature>
<sequence length="210" mass="23192">MIRIAYQTVKLLKSQDILTRSDAFCSRFESVIRVQARDIRYSSKAFNAAHARHTVTGFNASDERQFCSLILCQNISSSLFALHTQHLRPTSMLMSTDVASVMLPVSRGILERERDLDSGSAAVRGMKRGDPEPEGAAAAGDPVGAECKRARMDGTGELGQVLILLRESVWKFACSSGERSGVGAAGIKPFGNKRRAFMESKRLRRRKLKE</sequence>
<proteinExistence type="predicted"/>
<dbReference type="AlphaFoldDB" id="A0A3N0Y6K3"/>
<organism evidence="2 3">
    <name type="scientific">Anabarilius grahami</name>
    <name type="common">Kanglang fish</name>
    <name type="synonym">Barilius grahami</name>
    <dbReference type="NCBI Taxonomy" id="495550"/>
    <lineage>
        <taxon>Eukaryota</taxon>
        <taxon>Metazoa</taxon>
        <taxon>Chordata</taxon>
        <taxon>Craniata</taxon>
        <taxon>Vertebrata</taxon>
        <taxon>Euteleostomi</taxon>
        <taxon>Actinopterygii</taxon>
        <taxon>Neopterygii</taxon>
        <taxon>Teleostei</taxon>
        <taxon>Ostariophysi</taxon>
        <taxon>Cypriniformes</taxon>
        <taxon>Xenocyprididae</taxon>
        <taxon>Xenocypridinae</taxon>
        <taxon>Xenocypridinae incertae sedis</taxon>
        <taxon>Anabarilius</taxon>
    </lineage>
</organism>
<keyword evidence="3" id="KW-1185">Reference proteome</keyword>
<feature type="region of interest" description="Disordered" evidence="1">
    <location>
        <begin position="122"/>
        <end position="143"/>
    </location>
</feature>
<accession>A0A3N0Y6K3</accession>
<name>A0A3N0Y6K3_ANAGA</name>
<dbReference type="EMBL" id="RJVU01051519">
    <property type="protein sequence ID" value="ROL41825.1"/>
    <property type="molecule type" value="Genomic_DNA"/>
</dbReference>